<reference evidence="1 2" key="1">
    <citation type="journal article" date="2023" name="Microb. Genom.">
        <title>Mesoterricola silvestris gen. nov., sp. nov., Mesoterricola sediminis sp. nov., Geothrix oryzae sp. nov., Geothrix edaphica sp. nov., Geothrix rubra sp. nov., and Geothrix limicola sp. nov., six novel members of Acidobacteriota isolated from soils.</title>
        <authorList>
            <person name="Weisberg A.J."/>
            <person name="Pearce E."/>
            <person name="Kramer C.G."/>
            <person name="Chang J.H."/>
            <person name="Clarke C.R."/>
        </authorList>
    </citation>
    <scope>NUCLEOTIDE SEQUENCE [LARGE SCALE GENOMIC DNA]</scope>
    <source>
        <strain evidence="1 2">NE20-4-1</strain>
    </source>
</reference>
<proteinExistence type="predicted"/>
<evidence type="ECO:0000313" key="2">
    <source>
        <dbReference type="Proteomes" id="UP001282474"/>
    </source>
</evidence>
<dbReference type="RefSeq" id="WP_159040880.1">
    <property type="nucleotide sequence ID" value="NZ_JABXWF010000008.1"/>
</dbReference>
<dbReference type="EMBL" id="JARAWJ010000028">
    <property type="protein sequence ID" value="MDX3041616.1"/>
    <property type="molecule type" value="Genomic_DNA"/>
</dbReference>
<evidence type="ECO:0000313" key="1">
    <source>
        <dbReference type="EMBL" id="MDX3041616.1"/>
    </source>
</evidence>
<protein>
    <submittedName>
        <fullName evidence="1">Uncharacterized protein</fullName>
    </submittedName>
</protein>
<accession>A0ABU4MWV2</accession>
<organism evidence="1 2">
    <name type="scientific">Streptomyces caniscabiei</name>
    <dbReference type="NCBI Taxonomy" id="2746961"/>
    <lineage>
        <taxon>Bacteria</taxon>
        <taxon>Bacillati</taxon>
        <taxon>Actinomycetota</taxon>
        <taxon>Actinomycetes</taxon>
        <taxon>Kitasatosporales</taxon>
        <taxon>Streptomycetaceae</taxon>
        <taxon>Streptomyces</taxon>
    </lineage>
</organism>
<comment type="caution">
    <text evidence="1">The sequence shown here is derived from an EMBL/GenBank/DDBJ whole genome shotgun (WGS) entry which is preliminary data.</text>
</comment>
<name>A0ABU4MWV2_9ACTN</name>
<gene>
    <name evidence="1" type="ORF">PV383_31160</name>
</gene>
<sequence>MISVPGVISTVGVMWASGIGAPVGRSDLAPAATISAVVSGMASTGTPRRAAPW</sequence>
<keyword evidence="2" id="KW-1185">Reference proteome</keyword>
<dbReference type="Proteomes" id="UP001282474">
    <property type="component" value="Unassembled WGS sequence"/>
</dbReference>